<evidence type="ECO:0000259" key="6">
    <source>
        <dbReference type="Pfam" id="PF02631"/>
    </source>
</evidence>
<dbReference type="HAMAP" id="MF_01114">
    <property type="entry name" value="RecX"/>
    <property type="match status" value="1"/>
</dbReference>
<feature type="domain" description="RecX third three-helical" evidence="7">
    <location>
        <begin position="111"/>
        <end position="154"/>
    </location>
</feature>
<gene>
    <name evidence="5" type="primary">recX</name>
    <name evidence="8" type="ORF">SAMN05421760_101886</name>
</gene>
<comment type="similarity">
    <text evidence="2 5">Belongs to the RecX family.</text>
</comment>
<dbReference type="InterPro" id="IPR036388">
    <property type="entry name" value="WH-like_DNA-bd_sf"/>
</dbReference>
<evidence type="ECO:0000313" key="8">
    <source>
        <dbReference type="EMBL" id="SIS46572.1"/>
    </source>
</evidence>
<evidence type="ECO:0000259" key="7">
    <source>
        <dbReference type="Pfam" id="PF21981"/>
    </source>
</evidence>
<comment type="subcellular location">
    <subcellularLocation>
        <location evidence="1 5">Cytoplasm</location>
    </subcellularLocation>
</comment>
<evidence type="ECO:0000256" key="1">
    <source>
        <dbReference type="ARBA" id="ARBA00004496"/>
    </source>
</evidence>
<evidence type="ECO:0000313" key="9">
    <source>
        <dbReference type="Proteomes" id="UP000185999"/>
    </source>
</evidence>
<dbReference type="InterPro" id="IPR003783">
    <property type="entry name" value="Regulatory_RecX"/>
</dbReference>
<name>A0A1N7JB01_9GAMM</name>
<dbReference type="GO" id="GO:0006282">
    <property type="term" value="P:regulation of DNA repair"/>
    <property type="evidence" value="ECO:0007669"/>
    <property type="project" value="UniProtKB-UniRule"/>
</dbReference>
<comment type="function">
    <text evidence="5">Modulates RecA activity.</text>
</comment>
<dbReference type="STRING" id="619304.SAMN05421760_101886"/>
<evidence type="ECO:0000256" key="4">
    <source>
        <dbReference type="ARBA" id="ARBA00022490"/>
    </source>
</evidence>
<evidence type="ECO:0000256" key="3">
    <source>
        <dbReference type="ARBA" id="ARBA00018111"/>
    </source>
</evidence>
<reference evidence="9" key="1">
    <citation type="submission" date="2017-01" db="EMBL/GenBank/DDBJ databases">
        <authorList>
            <person name="Varghese N."/>
            <person name="Submissions S."/>
        </authorList>
    </citation>
    <scope>NUCLEOTIDE SEQUENCE [LARGE SCALE GENOMIC DNA]</scope>
    <source>
        <strain evidence="9">DSM 22306</strain>
    </source>
</reference>
<dbReference type="PANTHER" id="PTHR33602:SF1">
    <property type="entry name" value="REGULATORY PROTEIN RECX FAMILY PROTEIN"/>
    <property type="match status" value="1"/>
</dbReference>
<dbReference type="InterPro" id="IPR053924">
    <property type="entry name" value="RecX_HTH_2nd"/>
</dbReference>
<feature type="domain" description="RecX second three-helical" evidence="6">
    <location>
        <begin position="63"/>
        <end position="100"/>
    </location>
</feature>
<dbReference type="EMBL" id="FTOE01000001">
    <property type="protein sequence ID" value="SIS46572.1"/>
    <property type="molecule type" value="Genomic_DNA"/>
</dbReference>
<dbReference type="InterPro" id="IPR053925">
    <property type="entry name" value="RecX_HTH_3rd"/>
</dbReference>
<keyword evidence="4 5" id="KW-0963">Cytoplasm</keyword>
<evidence type="ECO:0000256" key="2">
    <source>
        <dbReference type="ARBA" id="ARBA00009695"/>
    </source>
</evidence>
<dbReference type="Pfam" id="PF21981">
    <property type="entry name" value="RecX_HTH3"/>
    <property type="match status" value="1"/>
</dbReference>
<organism evidence="8 9">
    <name type="scientific">Neptunomonas antarctica</name>
    <dbReference type="NCBI Taxonomy" id="619304"/>
    <lineage>
        <taxon>Bacteria</taxon>
        <taxon>Pseudomonadati</taxon>
        <taxon>Pseudomonadota</taxon>
        <taxon>Gammaproteobacteria</taxon>
        <taxon>Oceanospirillales</taxon>
        <taxon>Oceanospirillaceae</taxon>
        <taxon>Neptunomonas</taxon>
    </lineage>
</organism>
<keyword evidence="9" id="KW-1185">Reference proteome</keyword>
<proteinExistence type="inferred from homology"/>
<dbReference type="Gene3D" id="1.10.10.10">
    <property type="entry name" value="Winged helix-like DNA-binding domain superfamily/Winged helix DNA-binding domain"/>
    <property type="match status" value="3"/>
</dbReference>
<protein>
    <recommendedName>
        <fullName evidence="3 5">Regulatory protein RecX</fullName>
    </recommendedName>
</protein>
<dbReference type="AlphaFoldDB" id="A0A1N7JB01"/>
<evidence type="ECO:0000256" key="5">
    <source>
        <dbReference type="HAMAP-Rule" id="MF_01114"/>
    </source>
</evidence>
<dbReference type="PANTHER" id="PTHR33602">
    <property type="entry name" value="REGULATORY PROTEIN RECX FAMILY PROTEIN"/>
    <property type="match status" value="1"/>
</dbReference>
<accession>A0A1N7JB01</accession>
<sequence length="163" mass="19342">MGNKFERRVSEMETEAKIRSAVIALLARREYSRSEIEQKYRDKYDAVLLERVLDHCQEAGYQSDQRFVEMLVRSKVNQGHGLLRILQEGKRKGVSEALLKQSIQMQAPDWFALAAELYQRKFREKTDKQDRKLYEKRMRFLLSRGFTYEQAKHAFETADTELD</sequence>
<dbReference type="GO" id="GO:0005737">
    <property type="term" value="C:cytoplasm"/>
    <property type="evidence" value="ECO:0007669"/>
    <property type="project" value="UniProtKB-SubCell"/>
</dbReference>
<dbReference type="Proteomes" id="UP000185999">
    <property type="component" value="Unassembled WGS sequence"/>
</dbReference>
<dbReference type="Pfam" id="PF02631">
    <property type="entry name" value="RecX_HTH2"/>
    <property type="match status" value="1"/>
</dbReference>